<keyword evidence="6" id="KW-0472">Membrane</keyword>
<dbReference type="PROSITE" id="PS50035">
    <property type="entry name" value="PLD"/>
    <property type="match status" value="2"/>
</dbReference>
<dbReference type="CDD" id="cd09143">
    <property type="entry name" value="PLDc_vPLD1_2_like_bac_2"/>
    <property type="match status" value="1"/>
</dbReference>
<feature type="transmembrane region" description="Helical" evidence="6">
    <location>
        <begin position="615"/>
        <end position="635"/>
    </location>
</feature>
<keyword evidence="6" id="KW-0812">Transmembrane</keyword>
<dbReference type="Pfam" id="PF00614">
    <property type="entry name" value="PLDc"/>
    <property type="match status" value="1"/>
</dbReference>
<evidence type="ECO:0000259" key="7">
    <source>
        <dbReference type="PROSITE" id="PS50035"/>
    </source>
</evidence>
<evidence type="ECO:0000313" key="8">
    <source>
        <dbReference type="EMBL" id="USE76696.1"/>
    </source>
</evidence>
<dbReference type="CDD" id="cd09140">
    <property type="entry name" value="PLDc_vPLD1_2_like_bac_1"/>
    <property type="match status" value="1"/>
</dbReference>
<evidence type="ECO:0000256" key="3">
    <source>
        <dbReference type="ARBA" id="ARBA00022801"/>
    </source>
</evidence>
<dbReference type="Gene3D" id="3.30.870.10">
    <property type="entry name" value="Endonuclease Chain A"/>
    <property type="match status" value="2"/>
</dbReference>
<accession>A0ABY4VHK1</accession>
<feature type="domain" description="PLD phosphodiesterase" evidence="7">
    <location>
        <begin position="397"/>
        <end position="419"/>
    </location>
</feature>
<dbReference type="PANTHER" id="PTHR18896">
    <property type="entry name" value="PHOSPHOLIPASE D"/>
    <property type="match status" value="1"/>
</dbReference>
<protein>
    <submittedName>
        <fullName evidence="8">VTT domain-containing protein</fullName>
    </submittedName>
</protein>
<feature type="transmembrane region" description="Helical" evidence="6">
    <location>
        <begin position="584"/>
        <end position="608"/>
    </location>
</feature>
<dbReference type="SUPFAM" id="SSF56024">
    <property type="entry name" value="Phospholipase D/nuclease"/>
    <property type="match status" value="2"/>
</dbReference>
<evidence type="ECO:0000313" key="9">
    <source>
        <dbReference type="Proteomes" id="UP001056648"/>
    </source>
</evidence>
<dbReference type="Pfam" id="PF13091">
    <property type="entry name" value="PLDc_2"/>
    <property type="match status" value="1"/>
</dbReference>
<comment type="catalytic activity">
    <reaction evidence="1">
        <text>a 1,2-diacyl-sn-glycero-3-phosphocholine + H2O = a 1,2-diacyl-sn-glycero-3-phosphate + choline + H(+)</text>
        <dbReference type="Rhea" id="RHEA:14445"/>
        <dbReference type="ChEBI" id="CHEBI:15354"/>
        <dbReference type="ChEBI" id="CHEBI:15377"/>
        <dbReference type="ChEBI" id="CHEBI:15378"/>
        <dbReference type="ChEBI" id="CHEBI:57643"/>
        <dbReference type="ChEBI" id="CHEBI:58608"/>
        <dbReference type="EC" id="3.1.4.4"/>
    </reaction>
</comment>
<dbReference type="EMBL" id="CP098735">
    <property type="protein sequence ID" value="USE76696.1"/>
    <property type="molecule type" value="Genomic_DNA"/>
</dbReference>
<feature type="transmembrane region" description="Helical" evidence="6">
    <location>
        <begin position="655"/>
        <end position="679"/>
    </location>
</feature>
<evidence type="ECO:0000256" key="6">
    <source>
        <dbReference type="SAM" id="Phobius"/>
    </source>
</evidence>
<name>A0ABY4VHK1_9BURK</name>
<dbReference type="InterPro" id="IPR032816">
    <property type="entry name" value="VTT_dom"/>
</dbReference>
<keyword evidence="3" id="KW-0378">Hydrolase</keyword>
<evidence type="ECO:0000256" key="4">
    <source>
        <dbReference type="ARBA" id="ARBA00023098"/>
    </source>
</evidence>
<dbReference type="PANTHER" id="PTHR18896:SF76">
    <property type="entry name" value="PHOSPHOLIPASE"/>
    <property type="match status" value="1"/>
</dbReference>
<dbReference type="SMART" id="SM00155">
    <property type="entry name" value="PLDc"/>
    <property type="match status" value="2"/>
</dbReference>
<feature type="compositionally biased region" description="Basic and acidic residues" evidence="5">
    <location>
        <begin position="8"/>
        <end position="24"/>
    </location>
</feature>
<dbReference type="RefSeq" id="WP_252251412.1">
    <property type="nucleotide sequence ID" value="NZ_CP098735.1"/>
</dbReference>
<dbReference type="Pfam" id="PF09335">
    <property type="entry name" value="VTT_dom"/>
    <property type="match status" value="1"/>
</dbReference>
<keyword evidence="4" id="KW-0443">Lipid metabolism</keyword>
<dbReference type="InterPro" id="IPR001736">
    <property type="entry name" value="PLipase_D/transphosphatidylase"/>
</dbReference>
<reference evidence="8" key="1">
    <citation type="submission" date="2022-06" db="EMBL/GenBank/DDBJ databases">
        <title>Complete genome sequence and characterization of Cupriavidus gilardii QJ1 isolated from contaminating cells.</title>
        <authorList>
            <person name="Qi J."/>
        </authorList>
    </citation>
    <scope>NUCLEOTIDE SEQUENCE</scope>
    <source>
        <strain evidence="8">QJ1</strain>
    </source>
</reference>
<keyword evidence="6" id="KW-1133">Transmembrane helix</keyword>
<feature type="compositionally biased region" description="Low complexity" evidence="5">
    <location>
        <begin position="25"/>
        <end position="37"/>
    </location>
</feature>
<sequence>MTAEDAPEDRHGAAGVARTERRDGAPPAAGQRAPAAAAEPLLQPGRNCWRIERASRFAMLVDGEEYFRALRSALTQAEHTVFILGWDIDSRFELVPGGADDGFPRGLRDFLDALVRRRRRLRIYVLSWDFAMVYAMEREWLPAVKLDWQTHRRLSFRLDARHPVGASHHQKVVVIDHSLAFVGGLDLTRCRWDTPSHALQDPRRVDPDGKPYGPFHDVQAVAEGDVARALGEMAAERWRRGTRREPRAPDPADARGRRLWPDGVAPLLTDVPVAIARTAPAFAGDPGVGEIRALHLDAIAAARRTLYLENQYFSSGVLADALAARLAEPDGPEVVLVSRRSESGWLEEHSMGVLRARAHRKLRSVDGGHRYRLYYPHLPGEGEPGPDGAPLPGINVHSKVMVVDDTLLTIGSANLNNRSMGLDTECNLVIEARGDARVAAAIRAMRARLVAEHLACDADELAAAHARGEPLHDTIARCYRAGQRTLQAFDPPLVPEVDAVVPDERLLDPIEPIDPDGLVDEFLMHEARPRVIGRLGMAILLLVVLAGLAFAWRYTPLREWADFRRVLDVVERIRDMPLAPLAMLGAYVAAGLVMVPVTLLIVVTVIVFGPLKGALCALGGVVLSAATGYGIGRFVGRDAVRRYGGKRLNALSQQLGQHGLLAMVVLRLVPVAPFTLVNLVVGASRIRFRDCLLGTLIGMTPGIVISASLVDRIAAVARNPNPLTVALLLLVLLIPLSVLWLLRRRRRADAAQAAQAAEAAQAAREAQVAQAMQPAQTAQAVHRAAIGEPRHGGHA</sequence>
<keyword evidence="2" id="KW-0677">Repeat</keyword>
<keyword evidence="9" id="KW-1185">Reference proteome</keyword>
<proteinExistence type="predicted"/>
<dbReference type="Proteomes" id="UP001056648">
    <property type="component" value="Chromosome 1"/>
</dbReference>
<feature type="region of interest" description="Disordered" evidence="5">
    <location>
        <begin position="1"/>
        <end position="37"/>
    </location>
</feature>
<evidence type="ECO:0000256" key="5">
    <source>
        <dbReference type="SAM" id="MobiDB-lite"/>
    </source>
</evidence>
<feature type="domain" description="PLD phosphodiesterase" evidence="7">
    <location>
        <begin position="164"/>
        <end position="191"/>
    </location>
</feature>
<evidence type="ECO:0000256" key="2">
    <source>
        <dbReference type="ARBA" id="ARBA00022737"/>
    </source>
</evidence>
<evidence type="ECO:0000256" key="1">
    <source>
        <dbReference type="ARBA" id="ARBA00000798"/>
    </source>
</evidence>
<feature type="region of interest" description="Disordered" evidence="5">
    <location>
        <begin position="237"/>
        <end position="257"/>
    </location>
</feature>
<organism evidence="8 9">
    <name type="scientific">Cupriavidus gilardii</name>
    <dbReference type="NCBI Taxonomy" id="82541"/>
    <lineage>
        <taxon>Bacteria</taxon>
        <taxon>Pseudomonadati</taxon>
        <taxon>Pseudomonadota</taxon>
        <taxon>Betaproteobacteria</taxon>
        <taxon>Burkholderiales</taxon>
        <taxon>Burkholderiaceae</taxon>
        <taxon>Cupriavidus</taxon>
    </lineage>
</organism>
<feature type="transmembrane region" description="Helical" evidence="6">
    <location>
        <begin position="691"/>
        <end position="710"/>
    </location>
</feature>
<dbReference type="InterPro" id="IPR015679">
    <property type="entry name" value="PLipase_D_fam"/>
</dbReference>
<dbReference type="InterPro" id="IPR025202">
    <property type="entry name" value="PLD-like_dom"/>
</dbReference>
<feature type="transmembrane region" description="Helical" evidence="6">
    <location>
        <begin position="722"/>
        <end position="742"/>
    </location>
</feature>
<gene>
    <name evidence="8" type="ORF">NDR89_05325</name>
</gene>
<feature type="transmembrane region" description="Helical" evidence="6">
    <location>
        <begin position="531"/>
        <end position="552"/>
    </location>
</feature>